<evidence type="ECO:0000313" key="5">
    <source>
        <dbReference type="Proteomes" id="UP000197019"/>
    </source>
</evidence>
<feature type="transmembrane region" description="Helical" evidence="2">
    <location>
        <begin position="213"/>
        <end position="236"/>
    </location>
</feature>
<proteinExistence type="predicted"/>
<keyword evidence="2" id="KW-1133">Transmembrane helix</keyword>
<evidence type="ECO:0000313" key="6">
    <source>
        <dbReference type="Proteomes" id="UP000237423"/>
    </source>
</evidence>
<evidence type="ECO:0000313" key="4">
    <source>
        <dbReference type="EMBL" id="POZ53519.1"/>
    </source>
</evidence>
<keyword evidence="1" id="KW-0175">Coiled coil</keyword>
<gene>
    <name evidence="4" type="ORF">AADEFJLK_00546</name>
    <name evidence="3" type="ORF">CEK71_03445</name>
</gene>
<dbReference type="Gene3D" id="3.30.420.40">
    <property type="match status" value="2"/>
</dbReference>
<dbReference type="InterPro" id="IPR052534">
    <property type="entry name" value="Extracell_DNA_Util/SecSys_Comp"/>
</dbReference>
<evidence type="ECO:0000256" key="1">
    <source>
        <dbReference type="SAM" id="Coils"/>
    </source>
</evidence>
<dbReference type="Proteomes" id="UP000237423">
    <property type="component" value="Unassembled WGS sequence"/>
</dbReference>
<keyword evidence="2" id="KW-0812">Transmembrane</keyword>
<evidence type="ECO:0000313" key="3">
    <source>
        <dbReference type="EMBL" id="ASF45192.1"/>
    </source>
</evidence>
<organism evidence="3 5">
    <name type="scientific">Methylovulum psychrotolerans</name>
    <dbReference type="NCBI Taxonomy" id="1704499"/>
    <lineage>
        <taxon>Bacteria</taxon>
        <taxon>Pseudomonadati</taxon>
        <taxon>Pseudomonadota</taxon>
        <taxon>Gammaproteobacteria</taxon>
        <taxon>Methylococcales</taxon>
        <taxon>Methylococcaceae</taxon>
        <taxon>Methylovulum</taxon>
    </lineage>
</organism>
<accession>A0A1Z4BVC8</accession>
<dbReference type="RefSeq" id="WP_088618075.1">
    <property type="nucleotide sequence ID" value="NZ_CP022129.1"/>
</dbReference>
<dbReference type="SUPFAM" id="SSF53067">
    <property type="entry name" value="Actin-like ATPase domain"/>
    <property type="match status" value="1"/>
</dbReference>
<protein>
    <submittedName>
        <fullName evidence="3">Fimbrial assembly protein</fullName>
    </submittedName>
</protein>
<dbReference type="OrthoDB" id="5621075at2"/>
<dbReference type="EMBL" id="CP022129">
    <property type="protein sequence ID" value="ASF45192.1"/>
    <property type="molecule type" value="Genomic_DNA"/>
</dbReference>
<reference evidence="3 5" key="1">
    <citation type="submission" date="2017-06" db="EMBL/GenBank/DDBJ databases">
        <title>Genome Sequencing of the methanotroph Methylovulum psychrotolerants str. HV10-M2 isolated from a high-altitude environment.</title>
        <authorList>
            <person name="Mateos-Rivera A."/>
        </authorList>
    </citation>
    <scope>NUCLEOTIDE SEQUENCE [LARGE SCALE GENOMIC DNA]</scope>
    <source>
        <strain evidence="3 5">HV10_M2</strain>
    </source>
</reference>
<sequence>MPNLNSTIDMDFKRFLRWWRRELMFLVPEKLRHLVTDQHGLLVFSPEQSYFNVSYTFAGESIFLATLERNETGIAQFKALQSSDEKYAKAGAVLRLGEHDALHRELLLPAAAKDNLQQVVAYELDKYTPFKAEQVYFAVKALEPQTEPGHIKVVLVLTTRELLDGFYEDMKAFGLSPLFADYQGFANDLEDDYRAYNLLPEQFRHKIANTSRLIHSGLLVTAGLLLLTALTLPLALQYQTVDALAEKVKVIEKDAKKIKALQQEVDSVINETQKLLDEKRGRPNMVTMLNELSHLIKDDTWLAYLQYSDGHLQIQGESPAASALIGVLESSDLFNNARFASPVTQNTVSKLERFQITVDVTGSIPPGGNTDENP</sequence>
<dbReference type="PANTHER" id="PTHR40278">
    <property type="entry name" value="DNA UTILIZATION PROTEIN HOFN"/>
    <property type="match status" value="1"/>
</dbReference>
<dbReference type="EMBL" id="PGFZ01000001">
    <property type="protein sequence ID" value="POZ53519.1"/>
    <property type="molecule type" value="Genomic_DNA"/>
</dbReference>
<keyword evidence="5" id="KW-1185">Reference proteome</keyword>
<dbReference type="Pfam" id="PF05137">
    <property type="entry name" value="PilN"/>
    <property type="match status" value="1"/>
</dbReference>
<reference evidence="4 6" key="2">
    <citation type="submission" date="2017-11" db="EMBL/GenBank/DDBJ databases">
        <title>Draft Genome Sequence of Methylobacter psychrotolerans Sph1T, an Obligate Methanotroph from Low-Temperature Environments.</title>
        <authorList>
            <person name="Oshkin I.Y."/>
            <person name="Miroshnikov K."/>
            <person name="Belova S.E."/>
            <person name="Korzhenkov A."/>
            <person name="Toshchakov S.V."/>
            <person name="Dedysh S.N."/>
        </authorList>
    </citation>
    <scope>NUCLEOTIDE SEQUENCE [LARGE SCALE GENOMIC DNA]</scope>
    <source>
        <strain evidence="4 6">Sph1</strain>
    </source>
</reference>
<dbReference type="Gene3D" id="3.30.1490.300">
    <property type="match status" value="1"/>
</dbReference>
<dbReference type="InterPro" id="IPR007813">
    <property type="entry name" value="PilN"/>
</dbReference>
<keyword evidence="2" id="KW-0472">Membrane</keyword>
<name>A0A1Z4BVC8_9GAMM</name>
<dbReference type="InterPro" id="IPR043129">
    <property type="entry name" value="ATPase_NBD"/>
</dbReference>
<dbReference type="Proteomes" id="UP000197019">
    <property type="component" value="Chromosome"/>
</dbReference>
<dbReference type="AlphaFoldDB" id="A0A1Z4BVC8"/>
<feature type="coiled-coil region" evidence="1">
    <location>
        <begin position="241"/>
        <end position="278"/>
    </location>
</feature>
<evidence type="ECO:0000256" key="2">
    <source>
        <dbReference type="SAM" id="Phobius"/>
    </source>
</evidence>
<dbReference type="PANTHER" id="PTHR40278:SF1">
    <property type="entry name" value="DNA UTILIZATION PROTEIN HOFN"/>
    <property type="match status" value="1"/>
</dbReference>
<dbReference type="KEGG" id="mpsy:CEK71_03445"/>